<sequence>MPPSVTNNNTGEEASSQPGLRLAIIDDYDGLAKPYFDRLSDGMEITTFSDTLDQSDPVQMAELIERLKPYHIISTVQERTPFSRHLLRKLPNLELLITSGGTTSIIDLEASTDAGITVAGTAGNELLDLAAQHVWNLILGIAGNIIIDDSLLNSLGWVDPATPSLSGKTLGILGFNDLSVKVAKIGALGFNMKIIIWSENLIQSTADAEASKVGLSHGAFAIAESLDDLFCTADVVSVHFAPISRYEGLVGYERLSLMKDSALLIDASGGYSVDDGALLDILKERKIKGAALDASLPPDSEWCTTTWGAHRSEVLLSSNMAIIEKDLIRFSYMEQVKNVEKWLDGWAVIPVNMKVHKPDKSLMPWYEETDEIFEKWLQGEDKNTEPHEKWGSVNGYYSWHEQQDEDDEPWTEEEKRTEWLGSDPSYSGGWC</sequence>
<protein>
    <submittedName>
        <fullName evidence="1">Uncharacterized protein</fullName>
    </submittedName>
</protein>
<name>A0ACB8V0E9_9EURO</name>
<reference evidence="1" key="1">
    <citation type="journal article" date="2022" name="bioRxiv">
        <title>Population genetic analysis of Ophidiomyces ophidiicola, the causative agent of snake fungal disease, indicates recent introductions to the USA.</title>
        <authorList>
            <person name="Ladner J.T."/>
            <person name="Palmer J.M."/>
            <person name="Ettinger C.L."/>
            <person name="Stajich J.E."/>
            <person name="Farrell T.M."/>
            <person name="Glorioso B.M."/>
            <person name="Lawson B."/>
            <person name="Price S.J."/>
            <person name="Stengle A.G."/>
            <person name="Grear D.A."/>
            <person name="Lorch J.M."/>
        </authorList>
    </citation>
    <scope>NUCLEOTIDE SEQUENCE</scope>
    <source>
        <strain evidence="1">NWHC 24266-5</strain>
    </source>
</reference>
<comment type="caution">
    <text evidence="1">The sequence shown here is derived from an EMBL/GenBank/DDBJ whole genome shotgun (WGS) entry which is preliminary data.</text>
</comment>
<accession>A0ACB8V0E9</accession>
<proteinExistence type="predicted"/>
<gene>
    <name evidence="1" type="ORF">LOY88_001883</name>
</gene>
<organism evidence="1">
    <name type="scientific">Ophidiomyces ophidiicola</name>
    <dbReference type="NCBI Taxonomy" id="1387563"/>
    <lineage>
        <taxon>Eukaryota</taxon>
        <taxon>Fungi</taxon>
        <taxon>Dikarya</taxon>
        <taxon>Ascomycota</taxon>
        <taxon>Pezizomycotina</taxon>
        <taxon>Eurotiomycetes</taxon>
        <taxon>Eurotiomycetidae</taxon>
        <taxon>Onygenales</taxon>
        <taxon>Onygenaceae</taxon>
        <taxon>Ophidiomyces</taxon>
    </lineage>
</organism>
<dbReference type="EMBL" id="JALBCA010000021">
    <property type="protein sequence ID" value="KAI2389864.1"/>
    <property type="molecule type" value="Genomic_DNA"/>
</dbReference>
<evidence type="ECO:0000313" key="1">
    <source>
        <dbReference type="EMBL" id="KAI2389864.1"/>
    </source>
</evidence>